<organism evidence="1 2">
    <name type="scientific">Timema podura</name>
    <name type="common">Walking stick</name>
    <dbReference type="NCBI Taxonomy" id="61482"/>
    <lineage>
        <taxon>Eukaryota</taxon>
        <taxon>Metazoa</taxon>
        <taxon>Ecdysozoa</taxon>
        <taxon>Arthropoda</taxon>
        <taxon>Hexapoda</taxon>
        <taxon>Insecta</taxon>
        <taxon>Pterygota</taxon>
        <taxon>Neoptera</taxon>
        <taxon>Polyneoptera</taxon>
        <taxon>Phasmatodea</taxon>
        <taxon>Timematodea</taxon>
        <taxon>Timematoidea</taxon>
        <taxon>Timematidae</taxon>
        <taxon>Timema</taxon>
    </lineage>
</organism>
<sequence>MEMALKELGRLNSEKANTHLRGGEWKTIKVKPPDRDSNHDLPVLGSLALHETSALAIEAGFIDIIGVNYLVWLTCLLGASCSALVAPPCLPQYGGGLPLLLPYYGADSASAAAAAAAAATGAGPSTAAAAAAAAA</sequence>
<reference evidence="1" key="1">
    <citation type="submission" date="2021-03" db="EMBL/GenBank/DDBJ databases">
        <authorList>
            <person name="Tran Van P."/>
        </authorList>
    </citation>
    <scope>NUCLEOTIDE SEQUENCE</scope>
</reference>
<keyword evidence="2" id="KW-1185">Reference proteome</keyword>
<dbReference type="EMBL" id="CAJPIN010060031">
    <property type="protein sequence ID" value="CAG2066868.1"/>
    <property type="molecule type" value="Genomic_DNA"/>
</dbReference>
<protein>
    <submittedName>
        <fullName evidence="1">Uncharacterized protein</fullName>
    </submittedName>
</protein>
<gene>
    <name evidence="1" type="ORF">TPAB3V08_LOCUS13811</name>
</gene>
<name>A0ABN7PNB6_TIMPD</name>
<comment type="caution">
    <text evidence="1">The sequence shown here is derived from an EMBL/GenBank/DDBJ whole genome shotgun (WGS) entry which is preliminary data.</text>
</comment>
<accession>A0ABN7PNB6</accession>
<dbReference type="Proteomes" id="UP001153148">
    <property type="component" value="Unassembled WGS sequence"/>
</dbReference>
<evidence type="ECO:0000313" key="1">
    <source>
        <dbReference type="EMBL" id="CAG2066868.1"/>
    </source>
</evidence>
<feature type="non-terminal residue" evidence="1">
    <location>
        <position position="135"/>
    </location>
</feature>
<proteinExistence type="predicted"/>
<evidence type="ECO:0000313" key="2">
    <source>
        <dbReference type="Proteomes" id="UP001153148"/>
    </source>
</evidence>